<dbReference type="InterPro" id="IPR040256">
    <property type="entry name" value="At4g02000-like"/>
</dbReference>
<comment type="caution">
    <text evidence="2">The sequence shown here is derived from an EMBL/GenBank/DDBJ whole genome shotgun (WGS) entry which is preliminary data.</text>
</comment>
<dbReference type="PANTHER" id="PTHR31286:SF167">
    <property type="entry name" value="OS09G0268800 PROTEIN"/>
    <property type="match status" value="1"/>
</dbReference>
<proteinExistence type="predicted"/>
<reference evidence="3" key="1">
    <citation type="journal article" date="2019" name="Gigascience">
        <title>De novo genome assembly of the endangered Acer yangbiense, a plant species with extremely small populations endemic to Yunnan Province, China.</title>
        <authorList>
            <person name="Yang J."/>
            <person name="Wariss H.M."/>
            <person name="Tao L."/>
            <person name="Zhang R."/>
            <person name="Yun Q."/>
            <person name="Hollingsworth P."/>
            <person name="Dao Z."/>
            <person name="Luo G."/>
            <person name="Guo H."/>
            <person name="Ma Y."/>
            <person name="Sun W."/>
        </authorList>
    </citation>
    <scope>NUCLEOTIDE SEQUENCE [LARGE SCALE GENOMIC DNA]</scope>
    <source>
        <strain evidence="3">cv. Malutang</strain>
    </source>
</reference>
<dbReference type="EMBL" id="VAHF01000001">
    <property type="protein sequence ID" value="TXG73319.1"/>
    <property type="molecule type" value="Genomic_DNA"/>
</dbReference>
<feature type="domain" description="DUF4283" evidence="1">
    <location>
        <begin position="38"/>
        <end position="109"/>
    </location>
</feature>
<dbReference type="PANTHER" id="PTHR31286">
    <property type="entry name" value="GLYCINE-RICH CELL WALL STRUCTURAL PROTEIN 1.8-LIKE"/>
    <property type="match status" value="1"/>
</dbReference>
<dbReference type="Pfam" id="PF14111">
    <property type="entry name" value="DUF4283"/>
    <property type="match status" value="1"/>
</dbReference>
<dbReference type="Proteomes" id="UP000323000">
    <property type="component" value="Chromosome 1"/>
</dbReference>
<dbReference type="AlphaFoldDB" id="A0A5C7IW64"/>
<organism evidence="2 3">
    <name type="scientific">Acer yangbiense</name>
    <dbReference type="NCBI Taxonomy" id="1000413"/>
    <lineage>
        <taxon>Eukaryota</taxon>
        <taxon>Viridiplantae</taxon>
        <taxon>Streptophyta</taxon>
        <taxon>Embryophyta</taxon>
        <taxon>Tracheophyta</taxon>
        <taxon>Spermatophyta</taxon>
        <taxon>Magnoliopsida</taxon>
        <taxon>eudicotyledons</taxon>
        <taxon>Gunneridae</taxon>
        <taxon>Pentapetalae</taxon>
        <taxon>rosids</taxon>
        <taxon>malvids</taxon>
        <taxon>Sapindales</taxon>
        <taxon>Sapindaceae</taxon>
        <taxon>Hippocastanoideae</taxon>
        <taxon>Acereae</taxon>
        <taxon>Acer</taxon>
    </lineage>
</organism>
<evidence type="ECO:0000313" key="3">
    <source>
        <dbReference type="Proteomes" id="UP000323000"/>
    </source>
</evidence>
<dbReference type="InterPro" id="IPR025558">
    <property type="entry name" value="DUF4283"/>
</dbReference>
<accession>A0A5C7IW64</accession>
<evidence type="ECO:0000313" key="2">
    <source>
        <dbReference type="EMBL" id="TXG73319.1"/>
    </source>
</evidence>
<protein>
    <recommendedName>
        <fullName evidence="1">DUF4283 domain-containing protein</fullName>
    </recommendedName>
</protein>
<gene>
    <name evidence="2" type="ORF">EZV62_001898</name>
</gene>
<dbReference type="OrthoDB" id="1029220at2759"/>
<evidence type="ECO:0000259" key="1">
    <source>
        <dbReference type="Pfam" id="PF14111"/>
    </source>
</evidence>
<keyword evidence="3" id="KW-1185">Reference proteome</keyword>
<name>A0A5C7IW64_9ROSI</name>
<sequence>MRTRLHCCAMSCNALSIKEKEHPVCTLDVNLKVKGEMRLALCLVGKIMKKKLVNRDVFMEVMNKIWRVYGGVEIEPVEGNIFAFYFSNLDDMQRILKGGPWAFVQAIIVFDKPAGASEINDLKFMYVDFWVQIHNIPLICMTKEIWMFLGGMIGKVHDIDLGTTADGSGSFLRVRVTMETKQSLQHYLRVDLLGFEKITTMLL</sequence>